<name>A0A6J8A0I7_MYTCO</name>
<keyword evidence="3" id="KW-1185">Reference proteome</keyword>
<dbReference type="EMBL" id="CACVKT020000470">
    <property type="protein sequence ID" value="CAC5359317.1"/>
    <property type="molecule type" value="Genomic_DNA"/>
</dbReference>
<reference evidence="2 3" key="1">
    <citation type="submission" date="2020-06" db="EMBL/GenBank/DDBJ databases">
        <authorList>
            <person name="Li R."/>
            <person name="Bekaert M."/>
        </authorList>
    </citation>
    <scope>NUCLEOTIDE SEQUENCE [LARGE SCALE GENOMIC DNA]</scope>
    <source>
        <strain evidence="3">wild</strain>
    </source>
</reference>
<accession>A0A6J8A0I7</accession>
<dbReference type="OrthoDB" id="10437550at2759"/>
<evidence type="ECO:0000313" key="2">
    <source>
        <dbReference type="EMBL" id="CAC5359317.1"/>
    </source>
</evidence>
<feature type="region of interest" description="Disordered" evidence="1">
    <location>
        <begin position="102"/>
        <end position="123"/>
    </location>
</feature>
<dbReference type="AlphaFoldDB" id="A0A6J8A0I7"/>
<dbReference type="Proteomes" id="UP000507470">
    <property type="component" value="Unassembled WGS sequence"/>
</dbReference>
<organism evidence="2 3">
    <name type="scientific">Mytilus coruscus</name>
    <name type="common">Sea mussel</name>
    <dbReference type="NCBI Taxonomy" id="42192"/>
    <lineage>
        <taxon>Eukaryota</taxon>
        <taxon>Metazoa</taxon>
        <taxon>Spiralia</taxon>
        <taxon>Lophotrochozoa</taxon>
        <taxon>Mollusca</taxon>
        <taxon>Bivalvia</taxon>
        <taxon>Autobranchia</taxon>
        <taxon>Pteriomorphia</taxon>
        <taxon>Mytilida</taxon>
        <taxon>Mytiloidea</taxon>
        <taxon>Mytilidae</taxon>
        <taxon>Mytilinae</taxon>
        <taxon>Mytilus</taxon>
    </lineage>
</organism>
<protein>
    <submittedName>
        <fullName evidence="2">Uncharacterized protein</fullName>
    </submittedName>
</protein>
<evidence type="ECO:0000313" key="3">
    <source>
        <dbReference type="Proteomes" id="UP000507470"/>
    </source>
</evidence>
<gene>
    <name evidence="2" type="ORF">MCOR_2216</name>
</gene>
<sequence length="307" mass="33813">MRKCVLSATKIGFEICQMSASVPKHVKKYLQIIYNEGETSGRKATPKEIETEMRNLQDECGNKTTVNKKPEKTNSSFNVNQIIFHCTSSYNNSFINKSSNIRVSNHPARPKTSTLRPTTPPTTPVVTSFPLALSPISTISLSPVMPPASPPAKKPNIVTKMIPYTPKNPLNPNPHKSNVHDKESLVVKNSDSQTIGHVPATPVTLKSTLNEVLDISCSAIEIKCEIIGTPTLAFPPWVNNPNKPGAVIPCRYTIEIPGTMAPNVKDIMCKHLGYDLVNDIVKFHEVFTPPTSQSQYPDSPDWKSMTP</sequence>
<proteinExistence type="predicted"/>
<evidence type="ECO:0000256" key="1">
    <source>
        <dbReference type="SAM" id="MobiDB-lite"/>
    </source>
</evidence>